<dbReference type="PANTHER" id="PTHR30572">
    <property type="entry name" value="MEMBRANE COMPONENT OF TRANSPORTER-RELATED"/>
    <property type="match status" value="1"/>
</dbReference>
<gene>
    <name evidence="11" type="ORF">Psuf_030600</name>
</gene>
<evidence type="ECO:0000313" key="12">
    <source>
        <dbReference type="Proteomes" id="UP000503011"/>
    </source>
</evidence>
<reference evidence="11 12" key="1">
    <citation type="submission" date="2020-03" db="EMBL/GenBank/DDBJ databases">
        <title>Whole genome shotgun sequence of Phytohabitans suffuscus NBRC 105367.</title>
        <authorList>
            <person name="Komaki H."/>
            <person name="Tamura T."/>
        </authorList>
    </citation>
    <scope>NUCLEOTIDE SEQUENCE [LARGE SCALE GENOMIC DNA]</scope>
    <source>
        <strain evidence="11 12">NBRC 105367</strain>
    </source>
</reference>
<dbReference type="AlphaFoldDB" id="A0A6F8YI58"/>
<dbReference type="InterPro" id="IPR050250">
    <property type="entry name" value="Macrolide_Exporter_MacB"/>
</dbReference>
<name>A0A6F8YI58_9ACTN</name>
<feature type="domain" description="MacB-like periplasmic core" evidence="10">
    <location>
        <begin position="27"/>
        <end position="236"/>
    </location>
</feature>
<protein>
    <submittedName>
        <fullName evidence="11">ABC transporter permease</fullName>
    </submittedName>
</protein>
<evidence type="ECO:0000256" key="1">
    <source>
        <dbReference type="ARBA" id="ARBA00004651"/>
    </source>
</evidence>
<feature type="region of interest" description="Disordered" evidence="7">
    <location>
        <begin position="426"/>
        <end position="451"/>
    </location>
</feature>
<dbReference type="GO" id="GO:0022857">
    <property type="term" value="F:transmembrane transporter activity"/>
    <property type="evidence" value="ECO:0007669"/>
    <property type="project" value="TreeGrafter"/>
</dbReference>
<keyword evidence="2" id="KW-1003">Cell membrane</keyword>
<dbReference type="GO" id="GO:0005886">
    <property type="term" value="C:plasma membrane"/>
    <property type="evidence" value="ECO:0007669"/>
    <property type="project" value="UniProtKB-SubCell"/>
</dbReference>
<feature type="domain" description="ABC3 transporter permease C-terminal" evidence="9">
    <location>
        <begin position="276"/>
        <end position="386"/>
    </location>
</feature>
<feature type="transmembrane region" description="Helical" evidence="8">
    <location>
        <begin position="272"/>
        <end position="297"/>
    </location>
</feature>
<evidence type="ECO:0000256" key="4">
    <source>
        <dbReference type="ARBA" id="ARBA00022989"/>
    </source>
</evidence>
<dbReference type="Proteomes" id="UP000503011">
    <property type="component" value="Chromosome"/>
</dbReference>
<feature type="region of interest" description="Disordered" evidence="7">
    <location>
        <begin position="384"/>
        <end position="409"/>
    </location>
</feature>
<keyword evidence="4 8" id="KW-1133">Transmembrane helix</keyword>
<feature type="compositionally biased region" description="Basic residues" evidence="7">
    <location>
        <begin position="434"/>
        <end position="451"/>
    </location>
</feature>
<evidence type="ECO:0000256" key="2">
    <source>
        <dbReference type="ARBA" id="ARBA00022475"/>
    </source>
</evidence>
<evidence type="ECO:0000313" key="11">
    <source>
        <dbReference type="EMBL" id="BCB85747.1"/>
    </source>
</evidence>
<feature type="transmembrane region" description="Helical" evidence="8">
    <location>
        <begin position="358"/>
        <end position="381"/>
    </location>
</feature>
<feature type="transmembrane region" description="Helical" evidence="8">
    <location>
        <begin position="318"/>
        <end position="346"/>
    </location>
</feature>
<evidence type="ECO:0000256" key="5">
    <source>
        <dbReference type="ARBA" id="ARBA00023136"/>
    </source>
</evidence>
<feature type="transmembrane region" description="Helical" evidence="8">
    <location>
        <begin position="26"/>
        <end position="46"/>
    </location>
</feature>
<organism evidence="11 12">
    <name type="scientific">Phytohabitans suffuscus</name>
    <dbReference type="NCBI Taxonomy" id="624315"/>
    <lineage>
        <taxon>Bacteria</taxon>
        <taxon>Bacillati</taxon>
        <taxon>Actinomycetota</taxon>
        <taxon>Actinomycetes</taxon>
        <taxon>Micromonosporales</taxon>
        <taxon>Micromonosporaceae</taxon>
    </lineage>
</organism>
<accession>A0A6F8YI58</accession>
<evidence type="ECO:0000256" key="3">
    <source>
        <dbReference type="ARBA" id="ARBA00022692"/>
    </source>
</evidence>
<comment type="similarity">
    <text evidence="6">Belongs to the ABC-4 integral membrane protein family.</text>
</comment>
<sequence>MKPARLAFADVLRVGAAGLRARPLRVFLSALGIAIGIAAMLSVVGISTSSRAELDRTLDRLGTNLLTVGPGQTFFGEDSHLPDEAIEMIDRIEPVESVSATGNLDAQVYRTDQIPTTQSGGIAVRAARTDLPDTVGATMASGAWLNGATARYPAVVLGSTAADRLGVALAGPSVQVWLGGQWFTVVGVLQPVPLAEELDTAALVGWPVATSSLGFDGYATTVYTRTAESSVEAVQGVLAATANPESPNEVKVSRPSDALAAKQATDEALNGLLLGLGAVALLVGGVGVANTMVISVLERRAEIGLRRSLGATRGQIRIQFLAESLLLSALGGLAGVLLGVAVTTTYATTQSWPTEVPLWAMAGGLAATLVIGVLAGAYPAARASRLPRPKPSQPRNPADQGLGGRVSGGESLSLINGVCGGVSRRWRSPGLSRPSRRTCARAPRRSCVRRS</sequence>
<comment type="subcellular location">
    <subcellularLocation>
        <location evidence="1">Cell membrane</location>
        <topology evidence="1">Multi-pass membrane protein</topology>
    </subcellularLocation>
</comment>
<dbReference type="Pfam" id="PF02687">
    <property type="entry name" value="FtsX"/>
    <property type="match status" value="1"/>
</dbReference>
<evidence type="ECO:0000256" key="6">
    <source>
        <dbReference type="ARBA" id="ARBA00038076"/>
    </source>
</evidence>
<dbReference type="InterPro" id="IPR025857">
    <property type="entry name" value="MacB_PCD"/>
</dbReference>
<dbReference type="PANTHER" id="PTHR30572:SF4">
    <property type="entry name" value="ABC TRANSPORTER PERMEASE YTRF"/>
    <property type="match status" value="1"/>
</dbReference>
<evidence type="ECO:0000259" key="10">
    <source>
        <dbReference type="Pfam" id="PF12704"/>
    </source>
</evidence>
<dbReference type="EMBL" id="AP022871">
    <property type="protein sequence ID" value="BCB85747.1"/>
    <property type="molecule type" value="Genomic_DNA"/>
</dbReference>
<dbReference type="KEGG" id="psuu:Psuf_030600"/>
<evidence type="ECO:0000256" key="7">
    <source>
        <dbReference type="SAM" id="MobiDB-lite"/>
    </source>
</evidence>
<keyword evidence="5 8" id="KW-0472">Membrane</keyword>
<dbReference type="Pfam" id="PF12704">
    <property type="entry name" value="MacB_PCD"/>
    <property type="match status" value="1"/>
</dbReference>
<keyword evidence="3 8" id="KW-0812">Transmembrane</keyword>
<evidence type="ECO:0000259" key="9">
    <source>
        <dbReference type="Pfam" id="PF02687"/>
    </source>
</evidence>
<keyword evidence="12" id="KW-1185">Reference proteome</keyword>
<dbReference type="InterPro" id="IPR003838">
    <property type="entry name" value="ABC3_permease_C"/>
</dbReference>
<evidence type="ECO:0000256" key="8">
    <source>
        <dbReference type="SAM" id="Phobius"/>
    </source>
</evidence>
<proteinExistence type="inferred from homology"/>
<reference evidence="11 12" key="2">
    <citation type="submission" date="2020-03" db="EMBL/GenBank/DDBJ databases">
        <authorList>
            <person name="Ichikawa N."/>
            <person name="Kimura A."/>
            <person name="Kitahashi Y."/>
            <person name="Uohara A."/>
        </authorList>
    </citation>
    <scope>NUCLEOTIDE SEQUENCE [LARGE SCALE GENOMIC DNA]</scope>
    <source>
        <strain evidence="11 12">NBRC 105367</strain>
    </source>
</reference>